<evidence type="ECO:0000313" key="12">
    <source>
        <dbReference type="Proteomes" id="UP000186104"/>
    </source>
</evidence>
<dbReference type="OrthoDB" id="3181282at2"/>
<keyword evidence="3 9" id="KW-0813">Transport</keyword>
<evidence type="ECO:0000256" key="8">
    <source>
        <dbReference type="ARBA" id="ARBA00023136"/>
    </source>
</evidence>
<dbReference type="KEGG" id="dtm:BJL86_2208"/>
<dbReference type="GO" id="GO:0006865">
    <property type="term" value="P:amino acid transport"/>
    <property type="evidence" value="ECO:0007669"/>
    <property type="project" value="UniProtKB-KW"/>
</dbReference>
<evidence type="ECO:0000256" key="5">
    <source>
        <dbReference type="ARBA" id="ARBA00022692"/>
    </source>
</evidence>
<dbReference type="PROSITE" id="PS50928">
    <property type="entry name" value="ABC_TM1"/>
    <property type="match status" value="1"/>
</dbReference>
<comment type="subcellular location">
    <subcellularLocation>
        <location evidence="1 9">Cell membrane</location>
        <topology evidence="1 9">Multi-pass membrane protein</topology>
    </subcellularLocation>
</comment>
<proteinExistence type="inferred from homology"/>
<accession>A0A173LM54</accession>
<sequence>MWEEFGPALWPAFWMTIKLTFFSAIGSLIWGTILTALRVCPVPILRGFSAAYVNIVRNTPLTLVVLFCSMGLYQNLGLALAPENDHFIENNNFNLAVLAFILYTSTFVCETLRSGINTVPMGQAEAARSLGLGFGQILGLIVLPQAFRSVINPLASVLIALIKNTTIASVIGVAEASLLMKSTIESYAGDLYVIFAVIALGFVILTLPVGLLLGKVSEKVAVKR</sequence>
<reference evidence="11 12" key="1">
    <citation type="submission" date="2016-06" db="EMBL/GenBank/DDBJ databases">
        <title>Complete genome sequence of a saline-alkali tolerant type strain Dietzia timorensis ID05-A0528T.</title>
        <authorList>
            <person name="Wu X."/>
        </authorList>
    </citation>
    <scope>NUCLEOTIDE SEQUENCE [LARGE SCALE GENOMIC DNA]</scope>
    <source>
        <strain evidence="11 12">ID05-A0528</strain>
    </source>
</reference>
<evidence type="ECO:0000256" key="6">
    <source>
        <dbReference type="ARBA" id="ARBA00022970"/>
    </source>
</evidence>
<dbReference type="NCBIfam" id="TIGR01726">
    <property type="entry name" value="HEQRo_perm_3TM"/>
    <property type="match status" value="1"/>
</dbReference>
<name>A0A173LM54_9ACTN</name>
<keyword evidence="12" id="KW-1185">Reference proteome</keyword>
<dbReference type="RefSeq" id="WP_067473904.1">
    <property type="nucleotide sequence ID" value="NZ_CP015961.1"/>
</dbReference>
<dbReference type="EMBL" id="CP015961">
    <property type="protein sequence ID" value="ANI92973.1"/>
    <property type="molecule type" value="Genomic_DNA"/>
</dbReference>
<keyword evidence="6" id="KW-0029">Amino-acid transport</keyword>
<feature type="transmembrane region" description="Helical" evidence="9">
    <location>
        <begin position="12"/>
        <end position="37"/>
    </location>
</feature>
<feature type="domain" description="ABC transmembrane type-1" evidence="10">
    <location>
        <begin position="13"/>
        <end position="213"/>
    </location>
</feature>
<evidence type="ECO:0000256" key="9">
    <source>
        <dbReference type="RuleBase" id="RU363032"/>
    </source>
</evidence>
<keyword evidence="4" id="KW-1003">Cell membrane</keyword>
<dbReference type="Proteomes" id="UP000186104">
    <property type="component" value="Chromosome"/>
</dbReference>
<feature type="transmembrane region" description="Helical" evidence="9">
    <location>
        <begin position="49"/>
        <end position="73"/>
    </location>
</feature>
<organism evidence="11 12">
    <name type="scientific">Dietzia timorensis</name>
    <dbReference type="NCBI Taxonomy" id="499555"/>
    <lineage>
        <taxon>Bacteria</taxon>
        <taxon>Bacillati</taxon>
        <taxon>Actinomycetota</taxon>
        <taxon>Actinomycetes</taxon>
        <taxon>Mycobacteriales</taxon>
        <taxon>Dietziaceae</taxon>
        <taxon>Dietzia</taxon>
    </lineage>
</organism>
<dbReference type="SUPFAM" id="SSF161098">
    <property type="entry name" value="MetI-like"/>
    <property type="match status" value="1"/>
</dbReference>
<dbReference type="CDD" id="cd06261">
    <property type="entry name" value="TM_PBP2"/>
    <property type="match status" value="1"/>
</dbReference>
<evidence type="ECO:0000256" key="7">
    <source>
        <dbReference type="ARBA" id="ARBA00022989"/>
    </source>
</evidence>
<dbReference type="PANTHER" id="PTHR30614:SF37">
    <property type="entry name" value="AMINO-ACID ABC TRANSPORTER PERMEASE PROTEIN YHDX-RELATED"/>
    <property type="match status" value="1"/>
</dbReference>
<evidence type="ECO:0000256" key="4">
    <source>
        <dbReference type="ARBA" id="ARBA00022475"/>
    </source>
</evidence>
<comment type="similarity">
    <text evidence="2">Belongs to the binding-protein-dependent transport system permease family. HisMQ subfamily.</text>
</comment>
<keyword evidence="5 9" id="KW-0812">Transmembrane</keyword>
<evidence type="ECO:0000256" key="1">
    <source>
        <dbReference type="ARBA" id="ARBA00004651"/>
    </source>
</evidence>
<dbReference type="InterPro" id="IPR043429">
    <property type="entry name" value="ArtM/GltK/GlnP/TcyL/YhdX-like"/>
</dbReference>
<gene>
    <name evidence="11" type="ORF">BJL86_2208</name>
</gene>
<protein>
    <submittedName>
        <fullName evidence="11">Glutamate transport system permease protein GluC</fullName>
    </submittedName>
</protein>
<feature type="transmembrane region" description="Helical" evidence="9">
    <location>
        <begin position="153"/>
        <end position="179"/>
    </location>
</feature>
<dbReference type="STRING" id="499555.BJL86_2208"/>
<dbReference type="GO" id="GO:0022857">
    <property type="term" value="F:transmembrane transporter activity"/>
    <property type="evidence" value="ECO:0007669"/>
    <property type="project" value="InterPro"/>
</dbReference>
<dbReference type="InterPro" id="IPR010065">
    <property type="entry name" value="AA_ABC_transptr_permease_3TM"/>
</dbReference>
<keyword evidence="7 9" id="KW-1133">Transmembrane helix</keyword>
<feature type="transmembrane region" description="Helical" evidence="9">
    <location>
        <begin position="93"/>
        <end position="109"/>
    </location>
</feature>
<dbReference type="InterPro" id="IPR000515">
    <property type="entry name" value="MetI-like"/>
</dbReference>
<dbReference type="Pfam" id="PF00528">
    <property type="entry name" value="BPD_transp_1"/>
    <property type="match status" value="1"/>
</dbReference>
<evidence type="ECO:0000256" key="3">
    <source>
        <dbReference type="ARBA" id="ARBA00022448"/>
    </source>
</evidence>
<feature type="transmembrane region" description="Helical" evidence="9">
    <location>
        <begin position="191"/>
        <end position="214"/>
    </location>
</feature>
<evidence type="ECO:0000259" key="10">
    <source>
        <dbReference type="PROSITE" id="PS50928"/>
    </source>
</evidence>
<feature type="transmembrane region" description="Helical" evidence="9">
    <location>
        <begin position="130"/>
        <end position="147"/>
    </location>
</feature>
<dbReference type="GO" id="GO:0043190">
    <property type="term" value="C:ATP-binding cassette (ABC) transporter complex"/>
    <property type="evidence" value="ECO:0007669"/>
    <property type="project" value="InterPro"/>
</dbReference>
<dbReference type="AlphaFoldDB" id="A0A173LM54"/>
<dbReference type="PANTHER" id="PTHR30614">
    <property type="entry name" value="MEMBRANE COMPONENT OF AMINO ACID ABC TRANSPORTER"/>
    <property type="match status" value="1"/>
</dbReference>
<dbReference type="Gene3D" id="1.10.3720.10">
    <property type="entry name" value="MetI-like"/>
    <property type="match status" value="1"/>
</dbReference>
<evidence type="ECO:0000313" key="11">
    <source>
        <dbReference type="EMBL" id="ANI92973.1"/>
    </source>
</evidence>
<dbReference type="InterPro" id="IPR035906">
    <property type="entry name" value="MetI-like_sf"/>
</dbReference>
<evidence type="ECO:0000256" key="2">
    <source>
        <dbReference type="ARBA" id="ARBA00010072"/>
    </source>
</evidence>
<keyword evidence="8 9" id="KW-0472">Membrane</keyword>